<protein>
    <submittedName>
        <fullName evidence="2">Uncharacterized protein</fullName>
    </submittedName>
</protein>
<keyword evidence="3" id="KW-1185">Reference proteome</keyword>
<name>A0A0K9PK71_ZOSMR</name>
<dbReference type="STRING" id="29655.A0A0K9PK71"/>
<accession>A0A0K9PK71</accession>
<keyword evidence="1" id="KW-0812">Transmembrane</keyword>
<dbReference type="EMBL" id="LFYR01000777">
    <property type="protein sequence ID" value="KMZ69359.1"/>
    <property type="molecule type" value="Genomic_DNA"/>
</dbReference>
<dbReference type="OrthoDB" id="5296287at2759"/>
<dbReference type="AlphaFoldDB" id="A0A0K9PK71"/>
<organism evidence="2 3">
    <name type="scientific">Zostera marina</name>
    <name type="common">Eelgrass</name>
    <dbReference type="NCBI Taxonomy" id="29655"/>
    <lineage>
        <taxon>Eukaryota</taxon>
        <taxon>Viridiplantae</taxon>
        <taxon>Streptophyta</taxon>
        <taxon>Embryophyta</taxon>
        <taxon>Tracheophyta</taxon>
        <taxon>Spermatophyta</taxon>
        <taxon>Magnoliopsida</taxon>
        <taxon>Liliopsida</taxon>
        <taxon>Zosteraceae</taxon>
        <taxon>Zostera</taxon>
    </lineage>
</organism>
<comment type="caution">
    <text evidence="2">The sequence shown here is derived from an EMBL/GenBank/DDBJ whole genome shotgun (WGS) entry which is preliminary data.</text>
</comment>
<evidence type="ECO:0000313" key="3">
    <source>
        <dbReference type="Proteomes" id="UP000036987"/>
    </source>
</evidence>
<keyword evidence="1" id="KW-1133">Transmembrane helix</keyword>
<keyword evidence="1" id="KW-0472">Membrane</keyword>
<gene>
    <name evidence="2" type="ORF">ZOSMA_216G00300</name>
</gene>
<reference evidence="3" key="1">
    <citation type="journal article" date="2016" name="Nature">
        <title>The genome of the seagrass Zostera marina reveals angiosperm adaptation to the sea.</title>
        <authorList>
            <person name="Olsen J.L."/>
            <person name="Rouze P."/>
            <person name="Verhelst B."/>
            <person name="Lin Y.-C."/>
            <person name="Bayer T."/>
            <person name="Collen J."/>
            <person name="Dattolo E."/>
            <person name="De Paoli E."/>
            <person name="Dittami S."/>
            <person name="Maumus F."/>
            <person name="Michel G."/>
            <person name="Kersting A."/>
            <person name="Lauritano C."/>
            <person name="Lohaus R."/>
            <person name="Toepel M."/>
            <person name="Tonon T."/>
            <person name="Vanneste K."/>
            <person name="Amirebrahimi M."/>
            <person name="Brakel J."/>
            <person name="Bostroem C."/>
            <person name="Chovatia M."/>
            <person name="Grimwood J."/>
            <person name="Jenkins J.W."/>
            <person name="Jueterbock A."/>
            <person name="Mraz A."/>
            <person name="Stam W.T."/>
            <person name="Tice H."/>
            <person name="Bornberg-Bauer E."/>
            <person name="Green P.J."/>
            <person name="Pearson G.A."/>
            <person name="Procaccini G."/>
            <person name="Duarte C.M."/>
            <person name="Schmutz J."/>
            <person name="Reusch T.B.H."/>
            <person name="Van de Peer Y."/>
        </authorList>
    </citation>
    <scope>NUCLEOTIDE SEQUENCE [LARGE SCALE GENOMIC DNA]</scope>
    <source>
        <strain evidence="3">cv. Finnish</strain>
    </source>
</reference>
<evidence type="ECO:0000256" key="1">
    <source>
        <dbReference type="SAM" id="Phobius"/>
    </source>
</evidence>
<proteinExistence type="predicted"/>
<evidence type="ECO:0000313" key="2">
    <source>
        <dbReference type="EMBL" id="KMZ69359.1"/>
    </source>
</evidence>
<feature type="transmembrane region" description="Helical" evidence="1">
    <location>
        <begin position="15"/>
        <end position="34"/>
    </location>
</feature>
<sequence length="81" mass="9149">MMFSPIMVAVGKSDGVFWSFGVFGLIIGFSRLPVIFSPETRGTPICDTMEQQEATLEIIIKQMKAKYEQSDQRGKSKWRGD</sequence>
<dbReference type="Proteomes" id="UP000036987">
    <property type="component" value="Unassembled WGS sequence"/>
</dbReference>